<evidence type="ECO:0000313" key="5">
    <source>
        <dbReference type="Proteomes" id="UP000609651"/>
    </source>
</evidence>
<sequence>MSASRRSFLGAASAGAALAVGLSNSARAARRDDERDDGVLRIALIGCGGQGRHNLARMFDAAKSDDVPAVRAIAVCDADADRAASGVELANSLNGGEGCRSFPDTAALIEAVGADLDAVIVATPDHQHAPVSVAVADAGLAVYCEKPLANSVAECDAILAAATRNNVLLQVGSHERSNPLVRRACELVRSGAVGELKEIVLQMPTEQSHHRAVAATTAAAPTVPPPASLDYAMWLGDTHAVDPGPATWPDMKSVDPQLPGWMPQTGPHFWWRFVSAFGAGEVTDRGAHILDIAQLATGRDDALEWKPTSVTGTGGDRPGAFFDSPMKYDFRVTFPSGPDYVGTTEGERGLRFVGEKGELFVAVHGGKTTAEPASLLECETDVDLGRTASHHANFLRSLTGEETLFAPAQAGHRTAVLCHQINDALRA</sequence>
<proteinExistence type="predicted"/>
<dbReference type="InterPro" id="IPR050463">
    <property type="entry name" value="Gfo/Idh/MocA_oxidrdct_glycsds"/>
</dbReference>
<dbReference type="InterPro" id="IPR036291">
    <property type="entry name" value="NAD(P)-bd_dom_sf"/>
</dbReference>
<keyword evidence="1 4" id="KW-0560">Oxidoreductase</keyword>
<evidence type="ECO:0000259" key="3">
    <source>
        <dbReference type="Pfam" id="PF01408"/>
    </source>
</evidence>
<dbReference type="SUPFAM" id="SSF55347">
    <property type="entry name" value="Glyceraldehyde-3-phosphate dehydrogenase-like, C-terminal domain"/>
    <property type="match status" value="1"/>
</dbReference>
<dbReference type="PANTHER" id="PTHR43818:SF11">
    <property type="entry name" value="BCDNA.GH03377"/>
    <property type="match status" value="1"/>
</dbReference>
<feature type="chain" id="PRO_5046521949" evidence="2">
    <location>
        <begin position="29"/>
        <end position="427"/>
    </location>
</feature>
<evidence type="ECO:0000256" key="1">
    <source>
        <dbReference type="ARBA" id="ARBA00023002"/>
    </source>
</evidence>
<keyword evidence="5" id="KW-1185">Reference proteome</keyword>
<dbReference type="PROSITE" id="PS51318">
    <property type="entry name" value="TAT"/>
    <property type="match status" value="1"/>
</dbReference>
<dbReference type="Proteomes" id="UP000609651">
    <property type="component" value="Unassembled WGS sequence"/>
</dbReference>
<dbReference type="Gene3D" id="3.40.50.720">
    <property type="entry name" value="NAD(P)-binding Rossmann-like Domain"/>
    <property type="match status" value="1"/>
</dbReference>
<dbReference type="InterPro" id="IPR000683">
    <property type="entry name" value="Gfo/Idh/MocA-like_OxRdtase_N"/>
</dbReference>
<protein>
    <submittedName>
        <fullName evidence="4">Inositol 2-dehydrogenase/D-chiro-inositol 3-dehydrogenase</fullName>
        <ecNumber evidence="4">1.1.1.18</ecNumber>
    </submittedName>
</protein>
<dbReference type="EC" id="1.1.1.18" evidence="4"/>
<feature type="domain" description="Gfo/Idh/MocA-like oxidoreductase N-terminal" evidence="3">
    <location>
        <begin position="40"/>
        <end position="172"/>
    </location>
</feature>
<comment type="caution">
    <text evidence="4">The sequence shown here is derived from an EMBL/GenBank/DDBJ whole genome shotgun (WGS) entry which is preliminary data.</text>
</comment>
<organism evidence="4 5">
    <name type="scientific">Alienimonas chondri</name>
    <dbReference type="NCBI Taxonomy" id="2681879"/>
    <lineage>
        <taxon>Bacteria</taxon>
        <taxon>Pseudomonadati</taxon>
        <taxon>Planctomycetota</taxon>
        <taxon>Planctomycetia</taxon>
        <taxon>Planctomycetales</taxon>
        <taxon>Planctomycetaceae</taxon>
        <taxon>Alienimonas</taxon>
    </lineage>
</organism>
<dbReference type="InterPro" id="IPR006311">
    <property type="entry name" value="TAT_signal"/>
</dbReference>
<gene>
    <name evidence="4" type="primary">iolG_6</name>
    <name evidence="4" type="ORF">LzC2_10030</name>
</gene>
<reference evidence="4 5" key="1">
    <citation type="journal article" date="2020" name="Syst. Appl. Microbiol.">
        <title>Alienimonas chondri sp. nov., a novel planctomycete isolated from the biofilm of the red alga Chondrus crispus.</title>
        <authorList>
            <person name="Vitorino I."/>
            <person name="Albuquerque L."/>
            <person name="Wiegand S."/>
            <person name="Kallscheuer N."/>
            <person name="da Costa M.S."/>
            <person name="Lobo-da-Cunha A."/>
            <person name="Jogler C."/>
            <person name="Lage O.M."/>
        </authorList>
    </citation>
    <scope>NUCLEOTIDE SEQUENCE [LARGE SCALE GENOMIC DNA]</scope>
    <source>
        <strain evidence="4 5">LzC2</strain>
    </source>
</reference>
<feature type="signal peptide" evidence="2">
    <location>
        <begin position="1"/>
        <end position="28"/>
    </location>
</feature>
<dbReference type="GO" id="GO:0050112">
    <property type="term" value="F:inositol 2-dehydrogenase (NAD+) activity"/>
    <property type="evidence" value="ECO:0007669"/>
    <property type="project" value="UniProtKB-EC"/>
</dbReference>
<dbReference type="SUPFAM" id="SSF51735">
    <property type="entry name" value="NAD(P)-binding Rossmann-fold domains"/>
    <property type="match status" value="1"/>
</dbReference>
<dbReference type="Gene3D" id="3.30.360.10">
    <property type="entry name" value="Dihydrodipicolinate Reductase, domain 2"/>
    <property type="match status" value="1"/>
</dbReference>
<dbReference type="Pfam" id="PF01408">
    <property type="entry name" value="GFO_IDH_MocA"/>
    <property type="match status" value="1"/>
</dbReference>
<accession>A0ABX1VAJ1</accession>
<dbReference type="RefSeq" id="WP_171184420.1">
    <property type="nucleotide sequence ID" value="NZ_WTPX01000020.1"/>
</dbReference>
<evidence type="ECO:0000256" key="2">
    <source>
        <dbReference type="SAM" id="SignalP"/>
    </source>
</evidence>
<dbReference type="EMBL" id="WTPX01000020">
    <property type="protein sequence ID" value="NNJ24941.1"/>
    <property type="molecule type" value="Genomic_DNA"/>
</dbReference>
<name>A0ABX1VAJ1_9PLAN</name>
<keyword evidence="2" id="KW-0732">Signal</keyword>
<dbReference type="PANTHER" id="PTHR43818">
    <property type="entry name" value="BCDNA.GH03377"/>
    <property type="match status" value="1"/>
</dbReference>
<evidence type="ECO:0000313" key="4">
    <source>
        <dbReference type="EMBL" id="NNJ24941.1"/>
    </source>
</evidence>